<evidence type="ECO:0000256" key="6">
    <source>
        <dbReference type="ARBA" id="ARBA00023242"/>
    </source>
</evidence>
<dbReference type="SMART" id="SM00382">
    <property type="entry name" value="AAA"/>
    <property type="match status" value="1"/>
</dbReference>
<dbReference type="GO" id="GO:0006270">
    <property type="term" value="P:DNA replication initiation"/>
    <property type="evidence" value="ECO:0007669"/>
    <property type="project" value="EnsemblMetazoa"/>
</dbReference>
<keyword evidence="10" id="KW-1185">Reference proteome</keyword>
<name>B4QCK5_DROSI</name>
<dbReference type="PIRSF" id="PIRSF007858">
    <property type="entry name" value="ORC4"/>
    <property type="match status" value="1"/>
</dbReference>
<dbReference type="SMR" id="B4QCK5"/>
<accession>B4QCK5</accession>
<dbReference type="Gene3D" id="3.40.50.300">
    <property type="entry name" value="P-loop containing nucleotide triphosphate hydrolases"/>
    <property type="match status" value="2"/>
</dbReference>
<dbReference type="Pfam" id="PF14629">
    <property type="entry name" value="ORC4_C"/>
    <property type="match status" value="1"/>
</dbReference>
<dbReference type="SUPFAM" id="SSF52540">
    <property type="entry name" value="P-loop containing nucleoside triphosphate hydrolases"/>
    <property type="match status" value="1"/>
</dbReference>
<proteinExistence type="inferred from homology"/>
<dbReference type="InterPro" id="IPR003593">
    <property type="entry name" value="AAA+_ATPase"/>
</dbReference>
<evidence type="ECO:0000256" key="7">
    <source>
        <dbReference type="ARBA" id="ARBA00046777"/>
    </source>
</evidence>
<keyword evidence="5" id="KW-0238">DNA-binding</keyword>
<evidence type="ECO:0000256" key="1">
    <source>
        <dbReference type="ARBA" id="ARBA00004123"/>
    </source>
</evidence>
<protein>
    <recommendedName>
        <fullName evidence="3">Origin recognition complex subunit 4</fullName>
    </recommendedName>
</protein>
<dbReference type="Pfam" id="PF13191">
    <property type="entry name" value="AAA_16"/>
    <property type="match status" value="1"/>
</dbReference>
<feature type="domain" description="AAA+ ATPase" evidence="8">
    <location>
        <begin position="48"/>
        <end position="316"/>
    </location>
</feature>
<dbReference type="PANTHER" id="PTHR12087">
    <property type="entry name" value="ORIGIN RECOGNITION COMPLEX SUBUNIT 4"/>
    <property type="match status" value="1"/>
</dbReference>
<dbReference type="GO" id="GO:0003688">
    <property type="term" value="F:DNA replication origin binding"/>
    <property type="evidence" value="ECO:0007669"/>
    <property type="project" value="TreeGrafter"/>
</dbReference>
<evidence type="ECO:0000256" key="2">
    <source>
        <dbReference type="ARBA" id="ARBA00005334"/>
    </source>
</evidence>
<evidence type="ECO:0000313" key="9">
    <source>
        <dbReference type="EMBL" id="EDX08621.1"/>
    </source>
</evidence>
<evidence type="ECO:0000256" key="3">
    <source>
        <dbReference type="ARBA" id="ARBA00019083"/>
    </source>
</evidence>
<evidence type="ECO:0000313" key="10">
    <source>
        <dbReference type="Proteomes" id="UP000000304"/>
    </source>
</evidence>
<keyword evidence="4" id="KW-0235">DNA replication</keyword>
<dbReference type="OrthoDB" id="343623at2759"/>
<dbReference type="InterPro" id="IPR041664">
    <property type="entry name" value="AAA_16"/>
</dbReference>
<dbReference type="PANTHER" id="PTHR12087:SF0">
    <property type="entry name" value="ORIGIN RECOGNITION COMPLEX SUBUNIT 4"/>
    <property type="match status" value="1"/>
</dbReference>
<dbReference type="GO" id="GO:0005664">
    <property type="term" value="C:nuclear origin of replication recognition complex"/>
    <property type="evidence" value="ECO:0007669"/>
    <property type="project" value="EnsemblMetazoa"/>
</dbReference>
<sequence length="567" mass="63728">MPEADRELVNIRRFLKERLQRDYTTLRGYAEERSNVRLLLQRTAEMGESNSLLLIGPRGSGKTTLINSVLADLLPNKSFGENTLIVHLDGNLHTDDRVALKSITVQMQLENAADGKVFGSFAENLAFLLQCLKSGGKNSKSVVFILEEFDLFCAHHNQTLLYNLFDVSQSAQFINSVLADLLPNKSFGENTLIVHLDGNLHTDDRVALKSITVQMQLENAADGKVFGSFAENLAFLLQCLKSGGKNSKSVVFILEEFDLFCAHHNQTLLYNLFDVSQSAQAPICVLGVTCRLDVIELLEKRVKSRFSHRQVFLFPSSQRFEEYVDLCKDLLSLPTGNSLLLAAERIYNLQNIQSGALYFSRNHFDPGEYGFSPRIRDAWNKQICKVLATQQAKSTLQSLHDFDISEAYLKNFLFRLVAHLRPQSPHITAEKMAAVGSQFEGDDKIELLCGLSVLELCLIIAIKHHSEIYDRDPFNFEIIYARFSKFAKVSTTMQAVERSIVLKAFEHLRIAELIMPLSGGAGGGVGKVQKEFEMHKLALTYGQIQHCVQRYQALPTEVAQWAQSSLI</sequence>
<comment type="similarity">
    <text evidence="2">Belongs to the ORC4 family.</text>
</comment>
<dbReference type="OMA" id="WNTHIEN"/>
<dbReference type="Proteomes" id="UP000000304">
    <property type="component" value="Chromosome 2R"/>
</dbReference>
<evidence type="ECO:0000256" key="5">
    <source>
        <dbReference type="ARBA" id="ARBA00023125"/>
    </source>
</evidence>
<keyword evidence="6" id="KW-0539">Nucleus</keyword>
<gene>
    <name evidence="9" type="primary">Dsim\GD24914</name>
    <name evidence="9" type="ORF">Dsim_GD24914</name>
</gene>
<comment type="subcellular location">
    <subcellularLocation>
        <location evidence="1">Nucleus</location>
    </subcellularLocation>
</comment>
<reference evidence="9 10" key="1">
    <citation type="journal article" date="2007" name="Nature">
        <title>Evolution of genes and genomes on the Drosophila phylogeny.</title>
        <authorList>
            <consortium name="Drosophila 12 Genomes Consortium"/>
            <person name="Clark A.G."/>
            <person name="Eisen M.B."/>
            <person name="Smith D.R."/>
            <person name="Bergman C.M."/>
            <person name="Oliver B."/>
            <person name="Markow T.A."/>
            <person name="Kaufman T.C."/>
            <person name="Kellis M."/>
            <person name="Gelbart W."/>
            <person name="Iyer V.N."/>
            <person name="Pollard D.A."/>
            <person name="Sackton T.B."/>
            <person name="Larracuente A.M."/>
            <person name="Singh N.D."/>
            <person name="Abad J.P."/>
            <person name="Abt D.N."/>
            <person name="Adryan B."/>
            <person name="Aguade M."/>
            <person name="Akashi H."/>
            <person name="Anderson W.W."/>
            <person name="Aquadro C.F."/>
            <person name="Ardell D.H."/>
            <person name="Arguello R."/>
            <person name="Artieri C.G."/>
            <person name="Barbash D.A."/>
            <person name="Barker D."/>
            <person name="Barsanti P."/>
            <person name="Batterham P."/>
            <person name="Batzoglou S."/>
            <person name="Begun D."/>
            <person name="Bhutkar A."/>
            <person name="Blanco E."/>
            <person name="Bosak S.A."/>
            <person name="Bradley R.K."/>
            <person name="Brand A.D."/>
            <person name="Brent M.R."/>
            <person name="Brooks A.N."/>
            <person name="Brown R.H."/>
            <person name="Butlin R.K."/>
            <person name="Caggese C."/>
            <person name="Calvi B.R."/>
            <person name="Bernardo de Carvalho A."/>
            <person name="Caspi A."/>
            <person name="Castrezana S."/>
            <person name="Celniker S.E."/>
            <person name="Chang J.L."/>
            <person name="Chapple C."/>
            <person name="Chatterji S."/>
            <person name="Chinwalla A."/>
            <person name="Civetta A."/>
            <person name="Clifton S.W."/>
            <person name="Comeron J.M."/>
            <person name="Costello J.C."/>
            <person name="Coyne J.A."/>
            <person name="Daub J."/>
            <person name="David R.G."/>
            <person name="Delcher A.L."/>
            <person name="Delehaunty K."/>
            <person name="Do C.B."/>
            <person name="Ebling H."/>
            <person name="Edwards K."/>
            <person name="Eickbush T."/>
            <person name="Evans J.D."/>
            <person name="Filipski A."/>
            <person name="Findeiss S."/>
            <person name="Freyhult E."/>
            <person name="Fulton L."/>
            <person name="Fulton R."/>
            <person name="Garcia A.C."/>
            <person name="Gardiner A."/>
            <person name="Garfield D.A."/>
            <person name="Garvin B.E."/>
            <person name="Gibson G."/>
            <person name="Gilbert D."/>
            <person name="Gnerre S."/>
            <person name="Godfrey J."/>
            <person name="Good R."/>
            <person name="Gotea V."/>
            <person name="Gravely B."/>
            <person name="Greenberg A.J."/>
            <person name="Griffiths-Jones S."/>
            <person name="Gross S."/>
            <person name="Guigo R."/>
            <person name="Gustafson E.A."/>
            <person name="Haerty W."/>
            <person name="Hahn M.W."/>
            <person name="Halligan D.L."/>
            <person name="Halpern A.L."/>
            <person name="Halter G.M."/>
            <person name="Han M.V."/>
            <person name="Heger A."/>
            <person name="Hillier L."/>
            <person name="Hinrichs A.S."/>
            <person name="Holmes I."/>
            <person name="Hoskins R.A."/>
            <person name="Hubisz M.J."/>
            <person name="Hultmark D."/>
            <person name="Huntley M.A."/>
            <person name="Jaffe D.B."/>
            <person name="Jagadeeshan S."/>
            <person name="Jeck W.R."/>
            <person name="Johnson J."/>
            <person name="Jones C.D."/>
            <person name="Jordan W.C."/>
            <person name="Karpen G.H."/>
            <person name="Kataoka E."/>
            <person name="Keightley P.D."/>
            <person name="Kheradpour P."/>
            <person name="Kirkness E.F."/>
            <person name="Koerich L.B."/>
            <person name="Kristiansen K."/>
            <person name="Kudrna D."/>
            <person name="Kulathinal R.J."/>
            <person name="Kumar S."/>
            <person name="Kwok R."/>
            <person name="Lander E."/>
            <person name="Langley C.H."/>
            <person name="Lapoint R."/>
            <person name="Lazzaro B.P."/>
            <person name="Lee S.J."/>
            <person name="Levesque L."/>
            <person name="Li R."/>
            <person name="Lin C.F."/>
            <person name="Lin M.F."/>
            <person name="Lindblad-Toh K."/>
            <person name="Llopart A."/>
            <person name="Long M."/>
            <person name="Low L."/>
            <person name="Lozovsky E."/>
            <person name="Lu J."/>
            <person name="Luo M."/>
            <person name="Machado C.A."/>
            <person name="Makalowski W."/>
            <person name="Marzo M."/>
            <person name="Matsuda M."/>
            <person name="Matzkin L."/>
            <person name="McAllister B."/>
            <person name="McBride C.S."/>
            <person name="McKernan B."/>
            <person name="McKernan K."/>
            <person name="Mendez-Lago M."/>
            <person name="Minx P."/>
            <person name="Mollenhauer M.U."/>
            <person name="Montooth K."/>
            <person name="Mount S.M."/>
            <person name="Mu X."/>
            <person name="Myers E."/>
            <person name="Negre B."/>
            <person name="Newfeld S."/>
            <person name="Nielsen R."/>
            <person name="Noor M.A."/>
            <person name="O'Grady P."/>
            <person name="Pachter L."/>
            <person name="Papaceit M."/>
            <person name="Parisi M.J."/>
            <person name="Parisi M."/>
            <person name="Parts L."/>
            <person name="Pedersen J.S."/>
            <person name="Pesole G."/>
            <person name="Phillippy A.M."/>
            <person name="Ponting C.P."/>
            <person name="Pop M."/>
            <person name="Porcelli D."/>
            <person name="Powell J.R."/>
            <person name="Prohaska S."/>
            <person name="Pruitt K."/>
            <person name="Puig M."/>
            <person name="Quesneville H."/>
            <person name="Ram K.R."/>
            <person name="Rand D."/>
            <person name="Rasmussen M.D."/>
            <person name="Reed L.K."/>
            <person name="Reenan R."/>
            <person name="Reily A."/>
            <person name="Remington K.A."/>
            <person name="Rieger T.T."/>
            <person name="Ritchie M.G."/>
            <person name="Robin C."/>
            <person name="Rogers Y.H."/>
            <person name="Rohde C."/>
            <person name="Rozas J."/>
            <person name="Rubenfield M.J."/>
            <person name="Ruiz A."/>
            <person name="Russo S."/>
            <person name="Salzberg S.L."/>
            <person name="Sanchez-Gracia A."/>
            <person name="Saranga D.J."/>
            <person name="Sato H."/>
            <person name="Schaeffer S.W."/>
            <person name="Schatz M.C."/>
            <person name="Schlenke T."/>
            <person name="Schwartz R."/>
            <person name="Segarra C."/>
            <person name="Singh R.S."/>
            <person name="Sirot L."/>
            <person name="Sirota M."/>
            <person name="Sisneros N.B."/>
            <person name="Smith C.D."/>
            <person name="Smith T.F."/>
            <person name="Spieth J."/>
            <person name="Stage D.E."/>
            <person name="Stark A."/>
            <person name="Stephan W."/>
            <person name="Strausberg R.L."/>
            <person name="Strempel S."/>
            <person name="Sturgill D."/>
            <person name="Sutton G."/>
            <person name="Sutton G.G."/>
            <person name="Tao W."/>
            <person name="Teichmann S."/>
            <person name="Tobari Y.N."/>
            <person name="Tomimura Y."/>
            <person name="Tsolas J.M."/>
            <person name="Valente V.L."/>
            <person name="Venter E."/>
            <person name="Venter J.C."/>
            <person name="Vicario S."/>
            <person name="Vieira F.G."/>
            <person name="Vilella A.J."/>
            <person name="Villasante A."/>
            <person name="Walenz B."/>
            <person name="Wang J."/>
            <person name="Wasserman M."/>
            <person name="Watts T."/>
            <person name="Wilson D."/>
            <person name="Wilson R.K."/>
            <person name="Wing R.A."/>
            <person name="Wolfner M.F."/>
            <person name="Wong A."/>
            <person name="Wong G.K."/>
            <person name="Wu C.I."/>
            <person name="Wu G."/>
            <person name="Yamamoto D."/>
            <person name="Yang H.P."/>
            <person name="Yang S.P."/>
            <person name="Yorke J.A."/>
            <person name="Yoshida K."/>
            <person name="Zdobnov E."/>
            <person name="Zhang P."/>
            <person name="Zhang Y."/>
            <person name="Zimin A.V."/>
            <person name="Baldwin J."/>
            <person name="Abdouelleil A."/>
            <person name="Abdulkadir J."/>
            <person name="Abebe A."/>
            <person name="Abera B."/>
            <person name="Abreu J."/>
            <person name="Acer S.C."/>
            <person name="Aftuck L."/>
            <person name="Alexander A."/>
            <person name="An P."/>
            <person name="Anderson E."/>
            <person name="Anderson S."/>
            <person name="Arachi H."/>
            <person name="Azer M."/>
            <person name="Bachantsang P."/>
            <person name="Barry A."/>
            <person name="Bayul T."/>
            <person name="Berlin A."/>
            <person name="Bessette D."/>
            <person name="Bloom T."/>
            <person name="Blye J."/>
            <person name="Boguslavskiy L."/>
            <person name="Bonnet C."/>
            <person name="Boukhgalter B."/>
            <person name="Bourzgui I."/>
            <person name="Brown A."/>
            <person name="Cahill P."/>
            <person name="Channer S."/>
            <person name="Cheshatsang Y."/>
            <person name="Chuda L."/>
            <person name="Citroen M."/>
            <person name="Collymore A."/>
            <person name="Cooke P."/>
            <person name="Costello M."/>
            <person name="D'Aco K."/>
            <person name="Daza R."/>
            <person name="De Haan G."/>
            <person name="DeGray S."/>
            <person name="DeMaso C."/>
            <person name="Dhargay N."/>
            <person name="Dooley K."/>
            <person name="Dooley E."/>
            <person name="Doricent M."/>
            <person name="Dorje P."/>
            <person name="Dorjee K."/>
            <person name="Dupes A."/>
            <person name="Elong R."/>
            <person name="Falk J."/>
            <person name="Farina A."/>
            <person name="Faro S."/>
            <person name="Ferguson D."/>
            <person name="Fisher S."/>
            <person name="Foley C.D."/>
            <person name="Franke A."/>
            <person name="Friedrich D."/>
            <person name="Gadbois L."/>
            <person name="Gearin G."/>
            <person name="Gearin C.R."/>
            <person name="Giannoukos G."/>
            <person name="Goode T."/>
            <person name="Graham J."/>
            <person name="Grandbois E."/>
            <person name="Grewal S."/>
            <person name="Gyaltsen K."/>
            <person name="Hafez N."/>
            <person name="Hagos B."/>
            <person name="Hall J."/>
            <person name="Henson C."/>
            <person name="Hollinger A."/>
            <person name="Honan T."/>
            <person name="Huard M.D."/>
            <person name="Hughes L."/>
            <person name="Hurhula B."/>
            <person name="Husby M.E."/>
            <person name="Kamat A."/>
            <person name="Kanga B."/>
            <person name="Kashin S."/>
            <person name="Khazanovich D."/>
            <person name="Kisner P."/>
            <person name="Lance K."/>
            <person name="Lara M."/>
            <person name="Lee W."/>
            <person name="Lennon N."/>
            <person name="Letendre F."/>
            <person name="LeVine R."/>
            <person name="Lipovsky A."/>
            <person name="Liu X."/>
            <person name="Liu J."/>
            <person name="Liu S."/>
            <person name="Lokyitsang T."/>
            <person name="Lokyitsang Y."/>
            <person name="Lubonja R."/>
            <person name="Lui A."/>
            <person name="MacDonald P."/>
            <person name="Magnisalis V."/>
            <person name="Maru K."/>
            <person name="Matthews C."/>
            <person name="McCusker W."/>
            <person name="McDonough S."/>
            <person name="Mehta T."/>
            <person name="Meldrim J."/>
            <person name="Meneus L."/>
            <person name="Mihai O."/>
            <person name="Mihalev A."/>
            <person name="Mihova T."/>
            <person name="Mittelman R."/>
            <person name="Mlenga V."/>
            <person name="Montmayeur A."/>
            <person name="Mulrain L."/>
            <person name="Navidi A."/>
            <person name="Naylor J."/>
            <person name="Negash T."/>
            <person name="Nguyen T."/>
            <person name="Nguyen N."/>
            <person name="Nicol R."/>
            <person name="Norbu C."/>
            <person name="Norbu N."/>
            <person name="Novod N."/>
            <person name="O'Neill B."/>
            <person name="Osman S."/>
            <person name="Markiewicz E."/>
            <person name="Oyono O.L."/>
            <person name="Patti C."/>
            <person name="Phunkhang P."/>
            <person name="Pierre F."/>
            <person name="Priest M."/>
            <person name="Raghuraman S."/>
            <person name="Rege F."/>
            <person name="Reyes R."/>
            <person name="Rise C."/>
            <person name="Rogov P."/>
            <person name="Ross K."/>
            <person name="Ryan E."/>
            <person name="Settipalli S."/>
            <person name="Shea T."/>
            <person name="Sherpa N."/>
            <person name="Shi L."/>
            <person name="Shih D."/>
            <person name="Sparrow T."/>
            <person name="Spaulding J."/>
            <person name="Stalker J."/>
            <person name="Stange-Thomann N."/>
            <person name="Stavropoulos S."/>
            <person name="Stone C."/>
            <person name="Strader C."/>
            <person name="Tesfaye S."/>
            <person name="Thomson T."/>
            <person name="Thoulutsang Y."/>
            <person name="Thoulutsang D."/>
            <person name="Topham K."/>
            <person name="Topping I."/>
            <person name="Tsamla T."/>
            <person name="Vassiliev H."/>
            <person name="Vo A."/>
            <person name="Wangchuk T."/>
            <person name="Wangdi T."/>
            <person name="Weiand M."/>
            <person name="Wilkinson J."/>
            <person name="Wilson A."/>
            <person name="Yadav S."/>
            <person name="Young G."/>
            <person name="Yu Q."/>
            <person name="Zembek L."/>
            <person name="Zhong D."/>
            <person name="Zimmer A."/>
            <person name="Zwirko Z."/>
            <person name="Jaffe D.B."/>
            <person name="Alvarez P."/>
            <person name="Brockman W."/>
            <person name="Butler J."/>
            <person name="Chin C."/>
            <person name="Gnerre S."/>
            <person name="Grabherr M."/>
            <person name="Kleber M."/>
            <person name="Mauceli E."/>
            <person name="MacCallum I."/>
        </authorList>
    </citation>
    <scope>NUCLEOTIDE SEQUENCE [LARGE SCALE GENOMIC DNA]</scope>
    <source>
        <strain evidence="10">white501</strain>
    </source>
</reference>
<dbReference type="InterPro" id="IPR032705">
    <property type="entry name" value="ORC4_C"/>
</dbReference>
<dbReference type="InterPro" id="IPR016527">
    <property type="entry name" value="ORC4"/>
</dbReference>
<evidence type="ECO:0000256" key="4">
    <source>
        <dbReference type="ARBA" id="ARBA00022705"/>
    </source>
</evidence>
<dbReference type="InterPro" id="IPR027417">
    <property type="entry name" value="P-loop_NTPase"/>
</dbReference>
<evidence type="ECO:0000259" key="8">
    <source>
        <dbReference type="SMART" id="SM00382"/>
    </source>
</evidence>
<dbReference type="GO" id="GO:0043021">
    <property type="term" value="F:ribonucleoprotein complex binding"/>
    <property type="evidence" value="ECO:0007669"/>
    <property type="project" value="EnsemblMetazoa"/>
</dbReference>
<dbReference type="PhylomeDB" id="B4QCK5"/>
<comment type="subunit">
    <text evidence="7">Component of ORC, a complex composed of at least 6 subunits: ORC1, ORC2, ORC3, ORC4, ORC5 and ORC6. ORC is regulated in a cell-cycle dependent manner. It is sequentially assembled at the exit from anaphase of mitosis and disassembled as cells enter S phase. Interacts with DBF4. Interacts with POLQ.</text>
</comment>
<organism evidence="9 10">
    <name type="scientific">Drosophila simulans</name>
    <name type="common">Fruit fly</name>
    <dbReference type="NCBI Taxonomy" id="7240"/>
    <lineage>
        <taxon>Eukaryota</taxon>
        <taxon>Metazoa</taxon>
        <taxon>Ecdysozoa</taxon>
        <taxon>Arthropoda</taxon>
        <taxon>Hexapoda</taxon>
        <taxon>Insecta</taxon>
        <taxon>Pterygota</taxon>
        <taxon>Neoptera</taxon>
        <taxon>Endopterygota</taxon>
        <taxon>Diptera</taxon>
        <taxon>Brachycera</taxon>
        <taxon>Muscomorpha</taxon>
        <taxon>Ephydroidea</taxon>
        <taxon>Drosophilidae</taxon>
        <taxon>Drosophila</taxon>
        <taxon>Sophophora</taxon>
    </lineage>
</organism>
<dbReference type="AlphaFoldDB" id="B4QCK5"/>
<dbReference type="STRING" id="7240.B4QCK5"/>
<dbReference type="HOGENOM" id="CLU_007115_0_2_1"/>
<dbReference type="EMBL" id="CM000362">
    <property type="protein sequence ID" value="EDX08621.1"/>
    <property type="molecule type" value="Genomic_DNA"/>
</dbReference>
<dbReference type="GO" id="GO:0005643">
    <property type="term" value="C:nuclear pore"/>
    <property type="evidence" value="ECO:0007669"/>
    <property type="project" value="EnsemblMetazoa"/>
</dbReference>